<name>A0ABS3B0Y7_9XANT</name>
<reference evidence="3 4" key="1">
    <citation type="submission" date="2021-02" db="EMBL/GenBank/DDBJ databases">
        <title>Taxonomically Unique Crown Gall-Associated Xanthomonas Stains Have Deficiency in Virulence Repertories.</title>
        <authorList>
            <person name="Mafakheri H."/>
            <person name="Taghavi S.M."/>
            <person name="Dimkic I."/>
            <person name="Nemanja K."/>
            <person name="Osdaghi E."/>
        </authorList>
    </citation>
    <scope>NUCLEOTIDE SEQUENCE [LARGE SCALE GENOMIC DNA]</scope>
    <source>
        <strain evidence="3 4">FX4</strain>
    </source>
</reference>
<keyword evidence="4" id="KW-1185">Reference proteome</keyword>
<comment type="caution">
    <text evidence="3">The sequence shown here is derived from an EMBL/GenBank/DDBJ whole genome shotgun (WGS) entry which is preliminary data.</text>
</comment>
<dbReference type="RefSeq" id="WP_206229385.1">
    <property type="nucleotide sequence ID" value="NZ_JAFIWB010000006.1"/>
</dbReference>
<dbReference type="Proteomes" id="UP000695802">
    <property type="component" value="Unassembled WGS sequence"/>
</dbReference>
<feature type="domain" description="Glycosyl transferase family 1" evidence="1">
    <location>
        <begin position="209"/>
        <end position="364"/>
    </location>
</feature>
<evidence type="ECO:0000259" key="1">
    <source>
        <dbReference type="Pfam" id="PF00534"/>
    </source>
</evidence>
<dbReference type="Pfam" id="PF13439">
    <property type="entry name" value="Glyco_transf_4"/>
    <property type="match status" value="1"/>
</dbReference>
<dbReference type="PANTHER" id="PTHR45947">
    <property type="entry name" value="SULFOQUINOVOSYL TRANSFERASE SQD2"/>
    <property type="match status" value="1"/>
</dbReference>
<protein>
    <submittedName>
        <fullName evidence="3">Glycosyltransferase</fullName>
    </submittedName>
</protein>
<evidence type="ECO:0000313" key="3">
    <source>
        <dbReference type="EMBL" id="MBN6102127.1"/>
    </source>
</evidence>
<feature type="domain" description="Glycosyltransferase subfamily 4-like N-terminal" evidence="2">
    <location>
        <begin position="25"/>
        <end position="201"/>
    </location>
</feature>
<accession>A0ABS3B0Y7</accession>
<evidence type="ECO:0000259" key="2">
    <source>
        <dbReference type="Pfam" id="PF13439"/>
    </source>
</evidence>
<proteinExistence type="predicted"/>
<dbReference type="InterPro" id="IPR028098">
    <property type="entry name" value="Glyco_trans_4-like_N"/>
</dbReference>
<dbReference type="Pfam" id="PF00534">
    <property type="entry name" value="Glycos_transf_1"/>
    <property type="match status" value="1"/>
</dbReference>
<dbReference type="InterPro" id="IPR050194">
    <property type="entry name" value="Glycosyltransferase_grp1"/>
</dbReference>
<dbReference type="Gene3D" id="3.40.50.2000">
    <property type="entry name" value="Glycogen Phosphorylase B"/>
    <property type="match status" value="2"/>
</dbReference>
<dbReference type="InterPro" id="IPR001296">
    <property type="entry name" value="Glyco_trans_1"/>
</dbReference>
<dbReference type="SUPFAM" id="SSF53756">
    <property type="entry name" value="UDP-Glycosyltransferase/glycogen phosphorylase"/>
    <property type="match status" value="1"/>
</dbReference>
<organism evidence="3 4">
    <name type="scientific">Xanthomonas bonasiae</name>
    <dbReference type="NCBI Taxonomy" id="2810351"/>
    <lineage>
        <taxon>Bacteria</taxon>
        <taxon>Pseudomonadati</taxon>
        <taxon>Pseudomonadota</taxon>
        <taxon>Gammaproteobacteria</taxon>
        <taxon>Lysobacterales</taxon>
        <taxon>Lysobacteraceae</taxon>
        <taxon>Xanthomonas</taxon>
    </lineage>
</organism>
<dbReference type="PANTHER" id="PTHR45947:SF3">
    <property type="entry name" value="SULFOQUINOVOSYL TRANSFERASE SQD2"/>
    <property type="match status" value="1"/>
</dbReference>
<gene>
    <name evidence="3" type="ORF">JR064_08115</name>
</gene>
<dbReference type="EMBL" id="JAFIWB010000006">
    <property type="protein sequence ID" value="MBN6102127.1"/>
    <property type="molecule type" value="Genomic_DNA"/>
</dbReference>
<evidence type="ECO:0000313" key="4">
    <source>
        <dbReference type="Proteomes" id="UP000695802"/>
    </source>
</evidence>
<sequence>MTKPTLLVLASTYPRWRDDTEPGFVHELCRRLTDRFRVVVICPGAKGALGRELMDSVEIHRYRYAPQRWETLVNDGGMVSNVRRHPWKALMLPGFFLGQLVAAYRVARKYRPAVIHAHWLLPQGLVATALTIATPSIPFLVTSHGADLFALKSWPFRMIKRMVIRRSACLAVVSEGMLEKVTNLGTDMSKVVVEPMGTDLSARFFPDPAVPRSRTEILFVGRLVEKKGLRFLIAAMHAIRAAVPGATLTVAGFGPELETRRKQVRDLGLQDVVCFLGAIPQAELPSLYRRAALLVAPFVEAKGGDQDGLGLVSIEALGCGCPVVVSAIPAVRRLAETCNGVHTVPPGSAAALAHTVSRLIRSPQLVDPNDVRGFDWHVRAGAYAALLDSVMRRRFAGSSR</sequence>